<feature type="region of interest" description="Disordered" evidence="1">
    <location>
        <begin position="508"/>
        <end position="610"/>
    </location>
</feature>
<feature type="region of interest" description="Disordered" evidence="1">
    <location>
        <begin position="1505"/>
        <end position="1532"/>
    </location>
</feature>
<feature type="compositionally biased region" description="Basic and acidic residues" evidence="1">
    <location>
        <begin position="1610"/>
        <end position="1620"/>
    </location>
</feature>
<gene>
    <name evidence="2" type="ORF">POSPLADRAFT_1143871</name>
</gene>
<dbReference type="OrthoDB" id="2563277at2759"/>
<feature type="compositionally biased region" description="Basic and acidic residues" evidence="1">
    <location>
        <begin position="625"/>
        <end position="635"/>
    </location>
</feature>
<feature type="region of interest" description="Disordered" evidence="1">
    <location>
        <begin position="1861"/>
        <end position="1913"/>
    </location>
</feature>
<dbReference type="GeneID" id="36330578"/>
<feature type="compositionally biased region" description="Basic and acidic residues" evidence="1">
    <location>
        <begin position="403"/>
        <end position="420"/>
    </location>
</feature>
<feature type="compositionally biased region" description="Basic and acidic residues" evidence="1">
    <location>
        <begin position="244"/>
        <end position="269"/>
    </location>
</feature>
<feature type="compositionally biased region" description="Basic and acidic residues" evidence="1">
    <location>
        <begin position="860"/>
        <end position="871"/>
    </location>
</feature>
<feature type="region of interest" description="Disordered" evidence="1">
    <location>
        <begin position="692"/>
        <end position="716"/>
    </location>
</feature>
<dbReference type="RefSeq" id="XP_024339075.1">
    <property type="nucleotide sequence ID" value="XM_024485629.1"/>
</dbReference>
<dbReference type="STRING" id="670580.A0A1X6N0X2"/>
<feature type="region of interest" description="Disordered" evidence="1">
    <location>
        <begin position="625"/>
        <end position="666"/>
    </location>
</feature>
<feature type="compositionally biased region" description="Basic and acidic residues" evidence="1">
    <location>
        <begin position="545"/>
        <end position="586"/>
    </location>
</feature>
<feature type="compositionally biased region" description="Polar residues" evidence="1">
    <location>
        <begin position="828"/>
        <end position="853"/>
    </location>
</feature>
<feature type="region of interest" description="Disordered" evidence="1">
    <location>
        <begin position="1011"/>
        <end position="1032"/>
    </location>
</feature>
<feature type="compositionally biased region" description="Polar residues" evidence="1">
    <location>
        <begin position="694"/>
        <end position="709"/>
    </location>
</feature>
<organism evidence="2 3">
    <name type="scientific">Postia placenta MAD-698-R-SB12</name>
    <dbReference type="NCBI Taxonomy" id="670580"/>
    <lineage>
        <taxon>Eukaryota</taxon>
        <taxon>Fungi</taxon>
        <taxon>Dikarya</taxon>
        <taxon>Basidiomycota</taxon>
        <taxon>Agaricomycotina</taxon>
        <taxon>Agaricomycetes</taxon>
        <taxon>Polyporales</taxon>
        <taxon>Adustoporiaceae</taxon>
        <taxon>Rhodonia</taxon>
    </lineage>
</organism>
<dbReference type="EMBL" id="KZ110597">
    <property type="protein sequence ID" value="OSX62281.1"/>
    <property type="molecule type" value="Genomic_DNA"/>
</dbReference>
<sequence>MVFTHVQVAFGVPSLLLPSSTHPTACAYRTSFVLVSPGRCSGEVEESAGKVTLVEAQAAPSSSSVSCSTSVPAADTPPQHVPTIRLISATPSATGSAADASTSLSAIAPFASSPLAPRVDSPASRKRLIPKKSKLGLLTGGGKNKEKSTKDFSDVVRRVGSNTASTGGGGFEIYVDHADDPDLGEIVVVKKKKSRLGLDGMKWGALGEVTNVPSAPKERKNTAVEHLLKVKGDDSQKWWSIGRGRKDSKGKDKENEKAPTRSKTPEPVKSLDTRARFNSLDSGIMLSSTTPHEVRQGTTSLTQAAQPVTLSPARAIPSMEPVPKGANGLLAPEPNPATGSIAVRAIKSMRSLARMASWAQLSNSGDKENEESGQTGTLTGTMKAKEKEKKEKGAEKKKKKKEKRNDKEKEKEKETKERTVRWSGSSFEAGAPSAQGSPPPPVEKDAYTKTLGRKKQSILGLGLPSTMKGLATIRNTSSSSSSVGQPQAPNRLWIDSAHLIMNANGRPTSIVSNGSSLRPVSTASGGSMFSERSKRSSSSSVASVRWDEEGLRSSKERQRKERRTREKDSKSGRTSRDSRRSSEGRRRAAIVDIFPEAQAQISRPTSMTSAGSVFDKPIVRVEEATADGHSDHAEDPVAETPVKRSRPRPVSEQMLGKVRPQPMSDEGEGVLSILDAATNDLASLINRLDLEATPCSTNGSPLRLSPSQRNGDDSPIKRRFVQRDSPLKTELRECTASMQSLRPYAQAQNAATVALQQPFDPRQYIGKQIAPWSELNWQVSPKKGPTSTIAVRPTHRRTLTPTPALDPPFVFQPLRPAKGKIPPAIATSMPTNVSTPTVSNSGGITPSSSTFGSRPSKISLRNDSKGEDDHAPSPTPVFRRSTGHVRKPSSLIGIETKQSQKCMSDKNSAFTISPEARRGLGLRGTMGGDSSAEPPMDPEDPDSDIPDELQVILSGQSDDDCTRRLDVGRSSCRESAPPSPISPSDISFPGSLPDVAAAAPILPVLQLDDEDGNHADIDEAGNGSSSEDDTKKSFDFTGELQKLNESGASDRHSFVEQLENAFRTPARIDLGYGLGEHMGLDEGFLAVPPVPALPANYRRTPPEDVAPRSISNPADDTVLYGNSCDPMYTNSCLSEEVSFALDETGEDMCRVYPTNKRSGSMRSKASDGQLNVDFKFGGIPTIPSTVEEQEPERALTLSDIIPPPSHFRSTSQSYVAEEDSSVLKSIMAKAVEVDMPPPVPRRRALSDSSSQFSMRAAIQAQDSIVSQSTHSRRSSEVSFVGFESFDEVRRAFEFGPNRPAFYPPPGAGATGRRSHVRDMSLFSVASVSSYGDIVDSGSEDPFGYARGLSRPPSSDMSMSMSMSVDDTFSFIHRGRRQRIDSDASSFYFRAPGANQALQAGRHGHRRHESGISIASNAPPVSLYNRSYGGHRRTWARHRQDPSVDSTWSEISARRLGRPGLGDKMFEHEPGMPLSAISASPPESVASDLRSRGSWDSIADGGKCSSVDDSLFEKSDSRTSMSSDSVFGHDESYPQYDKQLPPRQYRPISVLSEFSVHSPRKEDDTMITMLDGNHVRRRSINSMIGASPCVRVEKMKHSAVQLPQAILQFKQEDSNRDDSPKNRLLQQPSIASTSSHQFGDERMIMARKGLLERQSLEDSALIAHGEDLLASLQALGCSTGARDSIFIVDGDNESMHSDWDDERGITTLRRYYALRDEAQETVSESKRVWPDTAFSIFAVQSFRPPSNHGGMRAMLEHSQKHYGPLPSELRPRRIRSRTSSRASPYPLPHVLPSFSPEQTRPSDISAAVNTSASRRDASSTTSALREVSVNANSGNINALSPPPALGVIKPFTPFAVEFEKSKQKKAPTGLPPLPARPRVTSSARRTALGWTKRSTGKSSSSDQKENVGQGMIIT</sequence>
<evidence type="ECO:0000313" key="2">
    <source>
        <dbReference type="EMBL" id="OSX62281.1"/>
    </source>
</evidence>
<feature type="region of interest" description="Disordered" evidence="1">
    <location>
        <begin position="1610"/>
        <end position="1637"/>
    </location>
</feature>
<feature type="compositionally biased region" description="Acidic residues" evidence="1">
    <location>
        <begin position="936"/>
        <end position="947"/>
    </location>
</feature>
<feature type="region of interest" description="Disordered" evidence="1">
    <location>
        <begin position="238"/>
        <end position="269"/>
    </location>
</feature>
<feature type="region of interest" description="Disordered" evidence="1">
    <location>
        <begin position="822"/>
        <end position="989"/>
    </location>
</feature>
<feature type="compositionally biased region" description="Basic and acidic residues" evidence="1">
    <location>
        <begin position="383"/>
        <end position="394"/>
    </location>
</feature>
<evidence type="ECO:0000256" key="1">
    <source>
        <dbReference type="SAM" id="MobiDB-lite"/>
    </source>
</evidence>
<name>A0A1X6N0X2_9APHY</name>
<keyword evidence="3" id="KW-1185">Reference proteome</keyword>
<protein>
    <submittedName>
        <fullName evidence="2">Uncharacterized protein</fullName>
    </submittedName>
</protein>
<feature type="compositionally biased region" description="Polar residues" evidence="1">
    <location>
        <begin position="1891"/>
        <end position="1900"/>
    </location>
</feature>
<dbReference type="Proteomes" id="UP000194127">
    <property type="component" value="Unassembled WGS sequence"/>
</dbReference>
<feature type="compositionally biased region" description="Polar residues" evidence="1">
    <location>
        <begin position="896"/>
        <end position="911"/>
    </location>
</feature>
<accession>A0A1X6N0X2</accession>
<proteinExistence type="predicted"/>
<feature type="compositionally biased region" description="Polar residues" evidence="1">
    <location>
        <begin position="1623"/>
        <end position="1636"/>
    </location>
</feature>
<feature type="region of interest" description="Disordered" evidence="1">
    <location>
        <begin position="1760"/>
        <end position="1822"/>
    </location>
</feature>
<feature type="compositionally biased region" description="Polar residues" evidence="1">
    <location>
        <begin position="508"/>
        <end position="525"/>
    </location>
</feature>
<reference evidence="2 3" key="1">
    <citation type="submission" date="2017-04" db="EMBL/GenBank/DDBJ databases">
        <title>Genome Sequence of the Model Brown-Rot Fungus Postia placenta SB12.</title>
        <authorList>
            <consortium name="DOE Joint Genome Institute"/>
            <person name="Gaskell J."/>
            <person name="Kersten P."/>
            <person name="Larrondo L.F."/>
            <person name="Canessa P."/>
            <person name="Martinez D."/>
            <person name="Hibbett D."/>
            <person name="Schmoll M."/>
            <person name="Kubicek C.P."/>
            <person name="Martinez A.T."/>
            <person name="Yadav J."/>
            <person name="Master E."/>
            <person name="Magnuson J.K."/>
            <person name="James T."/>
            <person name="Yaver D."/>
            <person name="Berka R."/>
            <person name="Labutti K."/>
            <person name="Lipzen A."/>
            <person name="Aerts A."/>
            <person name="Barry K."/>
            <person name="Henrissat B."/>
            <person name="Blanchette R."/>
            <person name="Grigoriev I."/>
            <person name="Cullen D."/>
        </authorList>
    </citation>
    <scope>NUCLEOTIDE SEQUENCE [LARGE SCALE GENOMIC DNA]</scope>
    <source>
        <strain evidence="2 3">MAD-698-R-SB12</strain>
    </source>
</reference>
<feature type="compositionally biased region" description="Polar residues" evidence="1">
    <location>
        <begin position="599"/>
        <end position="610"/>
    </location>
</feature>
<evidence type="ECO:0000313" key="3">
    <source>
        <dbReference type="Proteomes" id="UP000194127"/>
    </source>
</evidence>
<feature type="region of interest" description="Disordered" evidence="1">
    <location>
        <begin position="360"/>
        <end position="463"/>
    </location>
</feature>